<evidence type="ECO:0000256" key="1">
    <source>
        <dbReference type="SAM" id="MobiDB-lite"/>
    </source>
</evidence>
<protein>
    <submittedName>
        <fullName evidence="2">Uncharacterized protein</fullName>
    </submittedName>
</protein>
<feature type="compositionally biased region" description="Basic residues" evidence="1">
    <location>
        <begin position="166"/>
        <end position="176"/>
    </location>
</feature>
<reference evidence="2" key="2">
    <citation type="submission" date="2022-01" db="EMBL/GenBank/DDBJ databases">
        <authorList>
            <person name="Yamashiro T."/>
            <person name="Shiraishi A."/>
            <person name="Satake H."/>
            <person name="Nakayama K."/>
        </authorList>
    </citation>
    <scope>NUCLEOTIDE SEQUENCE</scope>
</reference>
<gene>
    <name evidence="2" type="ORF">Tco_1032725</name>
</gene>
<feature type="region of interest" description="Disordered" evidence="1">
    <location>
        <begin position="139"/>
        <end position="221"/>
    </location>
</feature>
<comment type="caution">
    <text evidence="2">The sequence shown here is derived from an EMBL/GenBank/DDBJ whole genome shotgun (WGS) entry which is preliminary data.</text>
</comment>
<accession>A0ABQ5GDG5</accession>
<feature type="compositionally biased region" description="Low complexity" evidence="1">
    <location>
        <begin position="202"/>
        <end position="211"/>
    </location>
</feature>
<reference evidence="2" key="1">
    <citation type="journal article" date="2022" name="Int. J. Mol. Sci.">
        <title>Draft Genome of Tanacetum Coccineum: Genomic Comparison of Closely Related Tanacetum-Family Plants.</title>
        <authorList>
            <person name="Yamashiro T."/>
            <person name="Shiraishi A."/>
            <person name="Nakayama K."/>
            <person name="Satake H."/>
        </authorList>
    </citation>
    <scope>NUCLEOTIDE SEQUENCE</scope>
</reference>
<dbReference type="EMBL" id="BQNB010018353">
    <property type="protein sequence ID" value="GJT73439.1"/>
    <property type="molecule type" value="Genomic_DNA"/>
</dbReference>
<proteinExistence type="predicted"/>
<feature type="compositionally biased region" description="Basic and acidic residues" evidence="1">
    <location>
        <begin position="22"/>
        <end position="51"/>
    </location>
</feature>
<feature type="region of interest" description="Disordered" evidence="1">
    <location>
        <begin position="1"/>
        <end position="110"/>
    </location>
</feature>
<evidence type="ECO:0000313" key="3">
    <source>
        <dbReference type="Proteomes" id="UP001151760"/>
    </source>
</evidence>
<keyword evidence="3" id="KW-1185">Reference proteome</keyword>
<dbReference type="Proteomes" id="UP001151760">
    <property type="component" value="Unassembled WGS sequence"/>
</dbReference>
<organism evidence="2 3">
    <name type="scientific">Tanacetum coccineum</name>
    <dbReference type="NCBI Taxonomy" id="301880"/>
    <lineage>
        <taxon>Eukaryota</taxon>
        <taxon>Viridiplantae</taxon>
        <taxon>Streptophyta</taxon>
        <taxon>Embryophyta</taxon>
        <taxon>Tracheophyta</taxon>
        <taxon>Spermatophyta</taxon>
        <taxon>Magnoliopsida</taxon>
        <taxon>eudicotyledons</taxon>
        <taxon>Gunneridae</taxon>
        <taxon>Pentapetalae</taxon>
        <taxon>asterids</taxon>
        <taxon>campanulids</taxon>
        <taxon>Asterales</taxon>
        <taxon>Asteraceae</taxon>
        <taxon>Asteroideae</taxon>
        <taxon>Anthemideae</taxon>
        <taxon>Anthemidinae</taxon>
        <taxon>Tanacetum</taxon>
    </lineage>
</organism>
<evidence type="ECO:0000313" key="2">
    <source>
        <dbReference type="EMBL" id="GJT73439.1"/>
    </source>
</evidence>
<feature type="compositionally biased region" description="Basic residues" evidence="1">
    <location>
        <begin position="90"/>
        <end position="104"/>
    </location>
</feature>
<sequence length="389" mass="43367">MNENQKFEQIWGFRRNVDSSSDDSKSNFDAVKDQEKLGLVPENDRVSETNDPKVQVAKNPKRKRKSAPKKEKNNTGEVKTKKKDSSASSKIKKGYNNSKKKKSKLISQMTIPDDFRIFTESILNDLRVARETMFSKMRKEMDQLVNPKPSRSIKKKASENNPTKKPTPKPRVRKPKTSQAKPKQKSELATSKGLDHPQEQVNNGNANAASAKSPILSNNSSKSPILIDNSPKNPILIDVSAKNPILLDTFSKNPILNDAMSKTPIFTNAPDQVTTSSYLTVPFVTPNSRPNNTSSTLESGNYYGLQTYRQNSTESSCFGNGYPVEFNHHQRMHNSNDFGIPSQVQGLSHDNPLGTRMMHGGGMRYNAGLSGHAFPNNLALNGFRNLYPN</sequence>
<name>A0ABQ5GDG5_9ASTR</name>